<keyword evidence="3" id="KW-1185">Reference proteome</keyword>
<comment type="caution">
    <text evidence="2">The sequence shown here is derived from an EMBL/GenBank/DDBJ whole genome shotgun (WGS) entry which is preliminary data.</text>
</comment>
<proteinExistence type="predicted"/>
<evidence type="ECO:0000313" key="2">
    <source>
        <dbReference type="EMBL" id="MBB5433305.1"/>
    </source>
</evidence>
<evidence type="ECO:0008006" key="4">
    <source>
        <dbReference type="Google" id="ProtNLM"/>
    </source>
</evidence>
<reference evidence="2 3" key="1">
    <citation type="submission" date="2020-08" db="EMBL/GenBank/DDBJ databases">
        <title>Sequencing the genomes of 1000 actinobacteria strains.</title>
        <authorList>
            <person name="Klenk H.-P."/>
        </authorList>
    </citation>
    <scope>NUCLEOTIDE SEQUENCE [LARGE SCALE GENOMIC DNA]</scope>
    <source>
        <strain evidence="2 3">DSM 44551</strain>
    </source>
</reference>
<dbReference type="AlphaFoldDB" id="A0A7W8QP46"/>
<accession>A0A7W8QP46</accession>
<dbReference type="RefSeq" id="WP_312893671.1">
    <property type="nucleotide sequence ID" value="NZ_BAAAJD010000138.1"/>
</dbReference>
<dbReference type="Proteomes" id="UP000572635">
    <property type="component" value="Unassembled WGS sequence"/>
</dbReference>
<gene>
    <name evidence="2" type="ORF">HDA36_003389</name>
</gene>
<evidence type="ECO:0000256" key="1">
    <source>
        <dbReference type="SAM" id="MobiDB-lite"/>
    </source>
</evidence>
<feature type="region of interest" description="Disordered" evidence="1">
    <location>
        <begin position="116"/>
        <end position="144"/>
    </location>
</feature>
<name>A0A7W8QP46_9ACTN</name>
<sequence>MRAFDQQASDQQISELLQMTGVVSVCLVELRDGGAVLCFGADDTARAAEARAVLRTLADGPLCREQRIEDVVITEGGHHLLYAAVPGTERCLQVRMVRDRGSLGFVLHRLRAAARAAAESGPPPGPGARRRSGPAPDPVGRVERPVLERVLAALRSLSTGRPHSATVTS</sequence>
<evidence type="ECO:0000313" key="3">
    <source>
        <dbReference type="Proteomes" id="UP000572635"/>
    </source>
</evidence>
<protein>
    <recommendedName>
        <fullName evidence="4">Roadblock/LAMTOR2 domain-containing protein</fullName>
    </recommendedName>
</protein>
<dbReference type="EMBL" id="JACHDB010000001">
    <property type="protein sequence ID" value="MBB5433305.1"/>
    <property type="molecule type" value="Genomic_DNA"/>
</dbReference>
<organism evidence="2 3">
    <name type="scientific">Nocardiopsis composta</name>
    <dbReference type="NCBI Taxonomy" id="157465"/>
    <lineage>
        <taxon>Bacteria</taxon>
        <taxon>Bacillati</taxon>
        <taxon>Actinomycetota</taxon>
        <taxon>Actinomycetes</taxon>
        <taxon>Streptosporangiales</taxon>
        <taxon>Nocardiopsidaceae</taxon>
        <taxon>Nocardiopsis</taxon>
    </lineage>
</organism>